<proteinExistence type="predicted"/>
<keyword evidence="6" id="KW-1185">Reference proteome</keyword>
<reference evidence="5 6" key="1">
    <citation type="submission" date="2024-05" db="EMBL/GenBank/DDBJ databases">
        <title>Genome sequencing and assembly of Indian major carp, Cirrhinus mrigala (Hamilton, 1822).</title>
        <authorList>
            <person name="Mohindra V."/>
            <person name="Chowdhury L.M."/>
            <person name="Lal K."/>
            <person name="Jena J.K."/>
        </authorList>
    </citation>
    <scope>NUCLEOTIDE SEQUENCE [LARGE SCALE GENOMIC DNA]</scope>
    <source>
        <strain evidence="5">CM1030</strain>
        <tissue evidence="5">Blood</tissue>
    </source>
</reference>
<dbReference type="AlphaFoldDB" id="A0ABD0NYW8"/>
<dbReference type="Proteomes" id="UP001529510">
    <property type="component" value="Unassembled WGS sequence"/>
</dbReference>
<organism evidence="5 6">
    <name type="scientific">Cirrhinus mrigala</name>
    <name type="common">Mrigala</name>
    <dbReference type="NCBI Taxonomy" id="683832"/>
    <lineage>
        <taxon>Eukaryota</taxon>
        <taxon>Metazoa</taxon>
        <taxon>Chordata</taxon>
        <taxon>Craniata</taxon>
        <taxon>Vertebrata</taxon>
        <taxon>Euteleostomi</taxon>
        <taxon>Actinopterygii</taxon>
        <taxon>Neopterygii</taxon>
        <taxon>Teleostei</taxon>
        <taxon>Ostariophysi</taxon>
        <taxon>Cypriniformes</taxon>
        <taxon>Cyprinidae</taxon>
        <taxon>Labeoninae</taxon>
        <taxon>Labeonini</taxon>
        <taxon>Cirrhinus</taxon>
    </lineage>
</organism>
<comment type="caution">
    <text evidence="5">The sequence shown here is derived from an EMBL/GenBank/DDBJ whole genome shotgun (WGS) entry which is preliminary data.</text>
</comment>
<feature type="non-terminal residue" evidence="5">
    <location>
        <position position="1"/>
    </location>
</feature>
<dbReference type="GO" id="GO:0005581">
    <property type="term" value="C:collagen trimer"/>
    <property type="evidence" value="ECO:0007669"/>
    <property type="project" value="UniProtKB-KW"/>
</dbReference>
<comment type="subcellular location">
    <subcellularLocation>
        <location evidence="1">Secreted</location>
    </subcellularLocation>
</comment>
<evidence type="ECO:0000259" key="4">
    <source>
        <dbReference type="PROSITE" id="PS51461"/>
    </source>
</evidence>
<accession>A0ABD0NYW8</accession>
<evidence type="ECO:0000256" key="3">
    <source>
        <dbReference type="ARBA" id="ARBA00023119"/>
    </source>
</evidence>
<gene>
    <name evidence="5" type="ORF">M9458_038844</name>
</gene>
<evidence type="ECO:0000313" key="5">
    <source>
        <dbReference type="EMBL" id="KAL0167000.1"/>
    </source>
</evidence>
<dbReference type="GO" id="GO:0005576">
    <property type="term" value="C:extracellular region"/>
    <property type="evidence" value="ECO:0007669"/>
    <property type="project" value="UniProtKB-SubCell"/>
</dbReference>
<sequence>CPAGILAVAQRSGPSKPNLPLPQISGLGGPQALHFQGANDEELSYETSPYIKALIDGCS</sequence>
<protein>
    <recommendedName>
        <fullName evidence="4">Fibrillar collagen NC1 domain-containing protein</fullName>
    </recommendedName>
</protein>
<dbReference type="EMBL" id="JAMKFB020000019">
    <property type="protein sequence ID" value="KAL0167000.1"/>
    <property type="molecule type" value="Genomic_DNA"/>
</dbReference>
<dbReference type="InterPro" id="IPR000885">
    <property type="entry name" value="Fib_collagen_C"/>
</dbReference>
<evidence type="ECO:0000256" key="1">
    <source>
        <dbReference type="ARBA" id="ARBA00004613"/>
    </source>
</evidence>
<keyword evidence="3" id="KW-0176">Collagen</keyword>
<feature type="non-terminal residue" evidence="5">
    <location>
        <position position="59"/>
    </location>
</feature>
<evidence type="ECO:0000256" key="2">
    <source>
        <dbReference type="ARBA" id="ARBA00022525"/>
    </source>
</evidence>
<dbReference type="PROSITE" id="PS51461">
    <property type="entry name" value="NC1_FIB"/>
    <property type="match status" value="1"/>
</dbReference>
<feature type="domain" description="Fibrillar collagen NC1" evidence="4">
    <location>
        <begin position="1"/>
        <end position="59"/>
    </location>
</feature>
<keyword evidence="2" id="KW-0964">Secreted</keyword>
<evidence type="ECO:0000313" key="6">
    <source>
        <dbReference type="Proteomes" id="UP001529510"/>
    </source>
</evidence>
<name>A0ABD0NYW8_CIRMR</name>